<dbReference type="AlphaFoldDB" id="A0A167XBF6"/>
<evidence type="ECO:0008006" key="3">
    <source>
        <dbReference type="Google" id="ProtNLM"/>
    </source>
</evidence>
<dbReference type="STRING" id="249352.SAMN05444395_11242"/>
<protein>
    <recommendedName>
        <fullName evidence="3">GLPGLI family protein</fullName>
    </recommendedName>
</protein>
<evidence type="ECO:0000313" key="1">
    <source>
        <dbReference type="EMBL" id="OAB28191.1"/>
    </source>
</evidence>
<sequence>MKLIQLFFFLISFNCLSQINNGKIEYGLHISTFEGLEKTTRMKVAYVKAMENSPFINFELLFNSNESFFYIKDGLGLDDQGYLYAKLFSGYEGVIFQNEEFSYSEIKGEIGNFLIKKNKKKDWTLENETKEINGFVCFKATAVKTVINSAGVFHFPVIAWYCPQIPLSYGPNGYGGLPGLILELQVRNILFGVKKIDLKPNKNILVPQRKEFKVVSEKEYEDILLKK</sequence>
<name>A0A167XBF6_9FLAO</name>
<gene>
    <name evidence="1" type="ORF">FBFR_10140</name>
</gene>
<dbReference type="RefSeq" id="WP_066080615.1">
    <property type="nucleotide sequence ID" value="NZ_FRDK01000012.1"/>
</dbReference>
<dbReference type="Pfam" id="PF09697">
    <property type="entry name" value="Porph_ging"/>
    <property type="match status" value="1"/>
</dbReference>
<evidence type="ECO:0000313" key="2">
    <source>
        <dbReference type="Proteomes" id="UP000077164"/>
    </source>
</evidence>
<dbReference type="OrthoDB" id="1429333at2"/>
<dbReference type="NCBIfam" id="TIGR01200">
    <property type="entry name" value="GLPGLI"/>
    <property type="match status" value="1"/>
</dbReference>
<comment type="caution">
    <text evidence="1">The sequence shown here is derived from an EMBL/GenBank/DDBJ whole genome shotgun (WGS) entry which is preliminary data.</text>
</comment>
<keyword evidence="2" id="KW-1185">Reference proteome</keyword>
<dbReference type="InterPro" id="IPR005901">
    <property type="entry name" value="GLPGLI"/>
</dbReference>
<proteinExistence type="predicted"/>
<accession>A0A167XBF6</accession>
<reference evidence="1 2" key="1">
    <citation type="submission" date="2016-03" db="EMBL/GenBank/DDBJ databases">
        <title>Draft genome sequence of Flavobacterium fryxellicola DSM 16209.</title>
        <authorList>
            <person name="Shin S.-K."/>
            <person name="Yi H."/>
        </authorList>
    </citation>
    <scope>NUCLEOTIDE SEQUENCE [LARGE SCALE GENOMIC DNA]</scope>
    <source>
        <strain evidence="1 2">DSM 16209</strain>
    </source>
</reference>
<dbReference type="EMBL" id="LVJE01000013">
    <property type="protein sequence ID" value="OAB28191.1"/>
    <property type="molecule type" value="Genomic_DNA"/>
</dbReference>
<dbReference type="Proteomes" id="UP000077164">
    <property type="component" value="Unassembled WGS sequence"/>
</dbReference>
<organism evidence="1 2">
    <name type="scientific">Flavobacterium fryxellicola</name>
    <dbReference type="NCBI Taxonomy" id="249352"/>
    <lineage>
        <taxon>Bacteria</taxon>
        <taxon>Pseudomonadati</taxon>
        <taxon>Bacteroidota</taxon>
        <taxon>Flavobacteriia</taxon>
        <taxon>Flavobacteriales</taxon>
        <taxon>Flavobacteriaceae</taxon>
        <taxon>Flavobacterium</taxon>
    </lineage>
</organism>